<proteinExistence type="predicted"/>
<accession>A0A9Q3C4W4</accession>
<reference evidence="1" key="1">
    <citation type="submission" date="2021-03" db="EMBL/GenBank/DDBJ databases">
        <title>Draft genome sequence of rust myrtle Austropuccinia psidii MF-1, a brazilian biotype.</title>
        <authorList>
            <person name="Quecine M.C."/>
            <person name="Pachon D.M.R."/>
            <person name="Bonatelli M.L."/>
            <person name="Correr F.H."/>
            <person name="Franceschini L.M."/>
            <person name="Leite T.F."/>
            <person name="Margarido G.R.A."/>
            <person name="Almeida C.A."/>
            <person name="Ferrarezi J.A."/>
            <person name="Labate C.A."/>
        </authorList>
    </citation>
    <scope>NUCLEOTIDE SEQUENCE</scope>
    <source>
        <strain evidence="1">MF-1</strain>
    </source>
</reference>
<dbReference type="Proteomes" id="UP000765509">
    <property type="component" value="Unassembled WGS sequence"/>
</dbReference>
<evidence type="ECO:0000313" key="2">
    <source>
        <dbReference type="Proteomes" id="UP000765509"/>
    </source>
</evidence>
<name>A0A9Q3C4W4_9BASI</name>
<sequence length="217" mass="24832">MYPLGILDTNIVFTHPTGSVTMRKEIIVMENYTSQHIILGNDHFNIYGIDINNNKDRYFTIGENKRQKFAFSSRPKQISIVSSNKGTNREELVNNKLIEAQINPSLSLKMRHELVYVLYIYKNEFASDNEPLGTFKGNEVDISLNIDRLYPPVFKIPAYPASPRAGEALEKNIQRLIQLCVLRKVGHNEEFELTNPVIIAWNNEKSRMIGDFGALNS</sequence>
<dbReference type="OrthoDB" id="3250101at2759"/>
<keyword evidence="2" id="KW-1185">Reference proteome</keyword>
<gene>
    <name evidence="1" type="ORF">O181_016072</name>
</gene>
<comment type="caution">
    <text evidence="1">The sequence shown here is derived from an EMBL/GenBank/DDBJ whole genome shotgun (WGS) entry which is preliminary data.</text>
</comment>
<protein>
    <submittedName>
        <fullName evidence="1">Uncharacterized protein</fullName>
    </submittedName>
</protein>
<dbReference type="EMBL" id="AVOT02004436">
    <property type="protein sequence ID" value="MBW0476357.1"/>
    <property type="molecule type" value="Genomic_DNA"/>
</dbReference>
<organism evidence="1 2">
    <name type="scientific">Austropuccinia psidii MF-1</name>
    <dbReference type="NCBI Taxonomy" id="1389203"/>
    <lineage>
        <taxon>Eukaryota</taxon>
        <taxon>Fungi</taxon>
        <taxon>Dikarya</taxon>
        <taxon>Basidiomycota</taxon>
        <taxon>Pucciniomycotina</taxon>
        <taxon>Pucciniomycetes</taxon>
        <taxon>Pucciniales</taxon>
        <taxon>Sphaerophragmiaceae</taxon>
        <taxon>Austropuccinia</taxon>
    </lineage>
</organism>
<evidence type="ECO:0000313" key="1">
    <source>
        <dbReference type="EMBL" id="MBW0476357.1"/>
    </source>
</evidence>
<dbReference type="AlphaFoldDB" id="A0A9Q3C4W4"/>